<dbReference type="EMBL" id="BTPU01000076">
    <property type="protein sequence ID" value="GMQ64664.1"/>
    <property type="molecule type" value="Genomic_DNA"/>
</dbReference>
<protein>
    <submittedName>
        <fullName evidence="1">GNAT family protein</fullName>
    </submittedName>
</protein>
<sequence>MFTYTVDKDIELRILETRHTEECFNLINSEREYLREWLPWVDNTKEIKVVKKYIESGLKQFSNNDGFNCGIWYKGEYAGVIGLIGINWGHKSTSIGYWLGSKFVGKGIMTKSCRVLIEYVFKELGLHRVEIRCAEENIKSRAIPERLGFTEEGKVRESEYLYDHYVNHIVYGILDKEWL</sequence>
<keyword evidence="2" id="KW-1185">Reference proteome</keyword>
<evidence type="ECO:0000313" key="2">
    <source>
        <dbReference type="Proteomes" id="UP001374599"/>
    </source>
</evidence>
<dbReference type="Proteomes" id="UP001374599">
    <property type="component" value="Unassembled WGS sequence"/>
</dbReference>
<reference evidence="1" key="1">
    <citation type="submission" date="2023-09" db="EMBL/GenBank/DDBJ databases">
        <title>Vallitalea sediminicola and Vallitalea maricola sp. nov., anaerobic bacteria isolated from marine sediment.</title>
        <authorList>
            <person name="Hirano S."/>
            <person name="Maeda A."/>
            <person name="Terahara T."/>
            <person name="Mori K."/>
            <person name="Hamada M."/>
            <person name="Matsumoto R."/>
            <person name="Kobayashi T."/>
        </authorList>
    </citation>
    <scope>NUCLEOTIDE SEQUENCE</scope>
    <source>
        <strain evidence="1">AN17-2</strain>
    </source>
</reference>
<evidence type="ECO:0000313" key="1">
    <source>
        <dbReference type="EMBL" id="GMQ64664.1"/>
    </source>
</evidence>
<accession>A0ACB5UQ41</accession>
<gene>
    <name evidence="1" type="ORF">AN2V17_39020</name>
</gene>
<comment type="caution">
    <text evidence="1">The sequence shown here is derived from an EMBL/GenBank/DDBJ whole genome shotgun (WGS) entry which is preliminary data.</text>
</comment>
<proteinExistence type="predicted"/>
<organism evidence="1 2">
    <name type="scientific">Vallitalea maricola</name>
    <dbReference type="NCBI Taxonomy" id="3074433"/>
    <lineage>
        <taxon>Bacteria</taxon>
        <taxon>Bacillati</taxon>
        <taxon>Bacillota</taxon>
        <taxon>Clostridia</taxon>
        <taxon>Lachnospirales</taxon>
        <taxon>Vallitaleaceae</taxon>
        <taxon>Vallitalea</taxon>
    </lineage>
</organism>
<name>A0ACB5UQ41_9FIRM</name>